<evidence type="ECO:0000313" key="2">
    <source>
        <dbReference type="EMBL" id="EIY36097.1"/>
    </source>
</evidence>
<dbReference type="AlphaFoldDB" id="I8WE46"/>
<gene>
    <name evidence="2" type="ORF">HMPREF1065_02919</name>
</gene>
<keyword evidence="1" id="KW-0472">Membrane</keyword>
<name>I8WE46_9BACT</name>
<protein>
    <submittedName>
        <fullName evidence="2">Uncharacterized protein</fullName>
    </submittedName>
</protein>
<keyword evidence="1" id="KW-1133">Transmembrane helix</keyword>
<feature type="transmembrane region" description="Helical" evidence="1">
    <location>
        <begin position="31"/>
        <end position="50"/>
    </location>
</feature>
<dbReference type="EMBL" id="AGXI01000019">
    <property type="protein sequence ID" value="EIY36097.1"/>
    <property type="molecule type" value="Genomic_DNA"/>
</dbReference>
<proteinExistence type="predicted"/>
<comment type="caution">
    <text evidence="2">The sequence shown here is derived from an EMBL/GenBank/DDBJ whole genome shotgun (WGS) entry which is preliminary data.</text>
</comment>
<keyword evidence="1" id="KW-0812">Transmembrane</keyword>
<sequence length="203" mass="22939">MGVENWNYCRCSRFNHHADLMMWLYNKVMNWVSRHILLAPFMCLFLQFACGSSHKTLKFDTEVIRKDSACESVNIVHGSTTSLSELITTNGSYVIDFHIYDTRKPSDSLTGKPSLLANGHVEGDFNKEEDKQTVVADTTNVKADKKTTSTKHEKTKTEEVKDKKESMLPEQIGFACVCITVLLVVVLASTKTLAQQTIFIIRL</sequence>
<reference evidence="2 3" key="1">
    <citation type="submission" date="2012-02" db="EMBL/GenBank/DDBJ databases">
        <title>The Genome Sequence of Bacteroides dorei CL03T12C01.</title>
        <authorList>
            <consortium name="The Broad Institute Genome Sequencing Platform"/>
            <person name="Earl A."/>
            <person name="Ward D."/>
            <person name="Feldgarden M."/>
            <person name="Gevers D."/>
            <person name="Zitomersky N.L."/>
            <person name="Coyne M.J."/>
            <person name="Comstock L.E."/>
            <person name="Young S.K."/>
            <person name="Zeng Q."/>
            <person name="Gargeya S."/>
            <person name="Fitzgerald M."/>
            <person name="Haas B."/>
            <person name="Abouelleil A."/>
            <person name="Alvarado L."/>
            <person name="Arachchi H.M."/>
            <person name="Berlin A."/>
            <person name="Chapman S.B."/>
            <person name="Gearin G."/>
            <person name="Goldberg J."/>
            <person name="Griggs A."/>
            <person name="Gujja S."/>
            <person name="Hansen M."/>
            <person name="Heiman D."/>
            <person name="Howarth C."/>
            <person name="Larimer J."/>
            <person name="Lui A."/>
            <person name="MacDonald P.J.P."/>
            <person name="McCowen C."/>
            <person name="Montmayeur A."/>
            <person name="Murphy C."/>
            <person name="Neiman D."/>
            <person name="Pearson M."/>
            <person name="Priest M."/>
            <person name="Roberts A."/>
            <person name="Saif S."/>
            <person name="Shea T."/>
            <person name="Sisk P."/>
            <person name="Stolte C."/>
            <person name="Sykes S."/>
            <person name="Wortman J."/>
            <person name="Nusbaum C."/>
            <person name="Birren B."/>
        </authorList>
    </citation>
    <scope>NUCLEOTIDE SEQUENCE [LARGE SCALE GENOMIC DNA]</scope>
    <source>
        <strain evidence="2 3">CL03T12C01</strain>
    </source>
</reference>
<evidence type="ECO:0000256" key="1">
    <source>
        <dbReference type="SAM" id="Phobius"/>
    </source>
</evidence>
<dbReference type="PATRIC" id="fig|997877.3.peg.3078"/>
<accession>I8WE46</accession>
<feature type="transmembrane region" description="Helical" evidence="1">
    <location>
        <begin position="172"/>
        <end position="190"/>
    </location>
</feature>
<evidence type="ECO:0000313" key="3">
    <source>
        <dbReference type="Proteomes" id="UP000004019"/>
    </source>
</evidence>
<organism evidence="2 3">
    <name type="scientific">Phocaeicola dorei CL03T12C01</name>
    <dbReference type="NCBI Taxonomy" id="997877"/>
    <lineage>
        <taxon>Bacteria</taxon>
        <taxon>Pseudomonadati</taxon>
        <taxon>Bacteroidota</taxon>
        <taxon>Bacteroidia</taxon>
        <taxon>Bacteroidales</taxon>
        <taxon>Bacteroidaceae</taxon>
        <taxon>Phocaeicola</taxon>
    </lineage>
</organism>
<dbReference type="HOGENOM" id="CLU_1514980_0_0_10"/>
<dbReference type="Proteomes" id="UP000004019">
    <property type="component" value="Unassembled WGS sequence"/>
</dbReference>